<gene>
    <name evidence="3" type="ORF">GQS65_03055</name>
</gene>
<name>A0A6B0GHT9_9EURY</name>
<dbReference type="AlphaFoldDB" id="A0A6B0GHT9"/>
<accession>A0A6B0GHT9</accession>
<keyword evidence="4" id="KW-1185">Reference proteome</keyword>
<feature type="domain" description="ThuA-like" evidence="2">
    <location>
        <begin position="5"/>
        <end position="219"/>
    </location>
</feature>
<dbReference type="InterPro" id="IPR029062">
    <property type="entry name" value="Class_I_gatase-like"/>
</dbReference>
<dbReference type="RefSeq" id="WP_158203201.1">
    <property type="nucleotide sequence ID" value="NZ_WSZK01000007.1"/>
</dbReference>
<dbReference type="Proteomes" id="UP000451471">
    <property type="component" value="Unassembled WGS sequence"/>
</dbReference>
<evidence type="ECO:0000313" key="4">
    <source>
        <dbReference type="Proteomes" id="UP000451471"/>
    </source>
</evidence>
<dbReference type="InterPro" id="IPR009381">
    <property type="entry name" value="Trehalose_catabolism_ThuA_prok"/>
</dbReference>
<evidence type="ECO:0000256" key="1">
    <source>
        <dbReference type="SAM" id="MobiDB-lite"/>
    </source>
</evidence>
<dbReference type="Pfam" id="PF06283">
    <property type="entry name" value="ThuA"/>
    <property type="match status" value="1"/>
</dbReference>
<dbReference type="OrthoDB" id="190271at2157"/>
<dbReference type="EMBL" id="WSZK01000007">
    <property type="protein sequence ID" value="MWG33477.1"/>
    <property type="molecule type" value="Genomic_DNA"/>
</dbReference>
<evidence type="ECO:0000259" key="2">
    <source>
        <dbReference type="Pfam" id="PF06283"/>
    </source>
</evidence>
<dbReference type="PIRSF" id="PIRSF030013">
    <property type="entry name" value="ThuA"/>
    <property type="match status" value="1"/>
</dbReference>
<protein>
    <submittedName>
        <fullName evidence="3">Trehalose utilization protein ThuA</fullName>
    </submittedName>
</protein>
<reference evidence="3 4" key="1">
    <citation type="submission" date="2019-12" db="EMBL/GenBank/DDBJ databases">
        <title>Halocatena pleomorpha gen. nov. sp. nov., an extremely halophilic archaeon of family Halobacteriaceae isolated from saltpan soil.</title>
        <authorList>
            <person name="Pal Y."/>
            <person name="Verma A."/>
            <person name="Krishnamurthi S."/>
            <person name="Kumar P."/>
        </authorList>
    </citation>
    <scope>NUCLEOTIDE SEQUENCE [LARGE SCALE GENOMIC DNA]</scope>
    <source>
        <strain evidence="3 4">JCM 16495</strain>
    </source>
</reference>
<sequence length="248" mass="27898">MPSTVTVWNEFVHERDDEAVAELYPDGIHRTIADALDEHGFETRTATLGEEEHGLPESVLADTDVLVWWGHIAHDAVDDRVVERVADHVRGGMGILFLHSATLSKPFRALLGTTGSLFWREADERERLWVTDPGHPIAAGLDDCLELPETEMYGEPFDVPTPESVVFTSWFEGGEVFRSGCCWRRGRGRVFFFRPGHETHPIYHDSTVQQVLANAVEWATPVSDERRPPSVRNVEPREDIEGNEGDDG</sequence>
<dbReference type="SUPFAM" id="SSF52317">
    <property type="entry name" value="Class I glutamine amidotransferase-like"/>
    <property type="match status" value="1"/>
</dbReference>
<evidence type="ECO:0000313" key="3">
    <source>
        <dbReference type="EMBL" id="MWG33477.1"/>
    </source>
</evidence>
<dbReference type="InterPro" id="IPR029010">
    <property type="entry name" value="ThuA-like"/>
</dbReference>
<comment type="caution">
    <text evidence="3">The sequence shown here is derived from an EMBL/GenBank/DDBJ whole genome shotgun (WGS) entry which is preliminary data.</text>
</comment>
<feature type="region of interest" description="Disordered" evidence="1">
    <location>
        <begin position="222"/>
        <end position="248"/>
    </location>
</feature>
<feature type="compositionally biased region" description="Basic and acidic residues" evidence="1">
    <location>
        <begin position="223"/>
        <end position="240"/>
    </location>
</feature>
<dbReference type="Gene3D" id="3.40.50.880">
    <property type="match status" value="1"/>
</dbReference>
<organism evidence="3 4">
    <name type="scientific">Halomarina oriensis</name>
    <dbReference type="NCBI Taxonomy" id="671145"/>
    <lineage>
        <taxon>Archaea</taxon>
        <taxon>Methanobacteriati</taxon>
        <taxon>Methanobacteriota</taxon>
        <taxon>Stenosarchaea group</taxon>
        <taxon>Halobacteria</taxon>
        <taxon>Halobacteriales</taxon>
        <taxon>Natronomonadaceae</taxon>
        <taxon>Halomarina</taxon>
    </lineage>
</organism>
<proteinExistence type="predicted"/>